<accession>A0A4Q7NGI0</accession>
<protein>
    <recommendedName>
        <fullName evidence="2">SAV-6107-like HEPN domain-containing protein</fullName>
    </recommendedName>
</protein>
<evidence type="ECO:0000256" key="1">
    <source>
        <dbReference type="SAM" id="MobiDB-lite"/>
    </source>
</evidence>
<evidence type="ECO:0000313" key="3">
    <source>
        <dbReference type="EMBL" id="RZS82935.1"/>
    </source>
</evidence>
<name>A0A4Q7NGI0_9ACTN</name>
<dbReference type="AlphaFoldDB" id="A0A4Q7NGI0"/>
<comment type="caution">
    <text evidence="3">The sequence shown here is derived from an EMBL/GenBank/DDBJ whole genome shotgun (WGS) entry which is preliminary data.</text>
</comment>
<dbReference type="RefSeq" id="WP_165400350.1">
    <property type="nucleotide sequence ID" value="NZ_SGXD01000004.1"/>
</dbReference>
<sequence>MAPTATTSPSRPSSGTRAPRPSGAPVPGGALDLVAAAHRDLAAARGAAVPAERYAAAHRGALHAAAAVLAVRARPDGRRRVRSAWDLLAGVAPEMQEWAAFFAAGAAKRAAAEAGLRRSVSERDADDLLRDGAAFLAVVEDALGVPRPLPGA</sequence>
<evidence type="ECO:0000259" key="2">
    <source>
        <dbReference type="Pfam" id="PF18726"/>
    </source>
</evidence>
<dbReference type="InterPro" id="IPR040891">
    <property type="entry name" value="HEPN_SAV_6107"/>
</dbReference>
<feature type="compositionally biased region" description="Low complexity" evidence="1">
    <location>
        <begin position="1"/>
        <end position="23"/>
    </location>
</feature>
<dbReference type="EMBL" id="SGXD01000004">
    <property type="protein sequence ID" value="RZS82935.1"/>
    <property type="molecule type" value="Genomic_DNA"/>
</dbReference>
<feature type="domain" description="SAV-6107-like HEPN" evidence="2">
    <location>
        <begin position="44"/>
        <end position="140"/>
    </location>
</feature>
<feature type="region of interest" description="Disordered" evidence="1">
    <location>
        <begin position="1"/>
        <end position="29"/>
    </location>
</feature>
<dbReference type="Pfam" id="PF18726">
    <property type="entry name" value="HEPN_SAV_6107"/>
    <property type="match status" value="1"/>
</dbReference>
<organism evidence="3 4">
    <name type="scientific">Motilibacter rhizosphaerae</name>
    <dbReference type="NCBI Taxonomy" id="598652"/>
    <lineage>
        <taxon>Bacteria</taxon>
        <taxon>Bacillati</taxon>
        <taxon>Actinomycetota</taxon>
        <taxon>Actinomycetes</taxon>
        <taxon>Motilibacterales</taxon>
        <taxon>Motilibacteraceae</taxon>
        <taxon>Motilibacter</taxon>
    </lineage>
</organism>
<reference evidence="3 4" key="1">
    <citation type="submission" date="2019-02" db="EMBL/GenBank/DDBJ databases">
        <title>Genomic Encyclopedia of Type Strains, Phase IV (KMG-IV): sequencing the most valuable type-strain genomes for metagenomic binning, comparative biology and taxonomic classification.</title>
        <authorList>
            <person name="Goeker M."/>
        </authorList>
    </citation>
    <scope>NUCLEOTIDE SEQUENCE [LARGE SCALE GENOMIC DNA]</scope>
    <source>
        <strain evidence="3 4">DSM 45622</strain>
    </source>
</reference>
<proteinExistence type="predicted"/>
<keyword evidence="4" id="KW-1185">Reference proteome</keyword>
<evidence type="ECO:0000313" key="4">
    <source>
        <dbReference type="Proteomes" id="UP000293638"/>
    </source>
</evidence>
<dbReference type="Proteomes" id="UP000293638">
    <property type="component" value="Unassembled WGS sequence"/>
</dbReference>
<gene>
    <name evidence="3" type="ORF">EV189_3333</name>
</gene>